<evidence type="ECO:0000313" key="4">
    <source>
        <dbReference type="Proteomes" id="UP001589738"/>
    </source>
</evidence>
<keyword evidence="2" id="KW-0472">Membrane</keyword>
<keyword evidence="1" id="KW-0175">Coiled coil</keyword>
<keyword evidence="2" id="KW-1133">Transmembrane helix</keyword>
<dbReference type="RefSeq" id="WP_377058634.1">
    <property type="nucleotide sequence ID" value="NZ_JBHLUU010000112.1"/>
</dbReference>
<evidence type="ECO:0000256" key="1">
    <source>
        <dbReference type="SAM" id="Coils"/>
    </source>
</evidence>
<keyword evidence="4" id="KW-1185">Reference proteome</keyword>
<proteinExistence type="predicted"/>
<reference evidence="3 4" key="1">
    <citation type="submission" date="2024-09" db="EMBL/GenBank/DDBJ databases">
        <authorList>
            <person name="Sun Q."/>
            <person name="Mori K."/>
        </authorList>
    </citation>
    <scope>NUCLEOTIDE SEQUENCE [LARGE SCALE GENOMIC DNA]</scope>
    <source>
        <strain evidence="3 4">CGMCC 1.9126</strain>
    </source>
</reference>
<dbReference type="EMBL" id="JBHLUU010000112">
    <property type="protein sequence ID" value="MFC0476834.1"/>
    <property type="molecule type" value="Genomic_DNA"/>
</dbReference>
<protein>
    <submittedName>
        <fullName evidence="3">Uncharacterized protein</fullName>
    </submittedName>
</protein>
<dbReference type="Proteomes" id="UP001589738">
    <property type="component" value="Unassembled WGS sequence"/>
</dbReference>
<feature type="transmembrane region" description="Helical" evidence="2">
    <location>
        <begin position="66"/>
        <end position="99"/>
    </location>
</feature>
<sequence>MELTKEEKYKIYEEEKERLRQIEEEAERKRLDSLSPEEKKKIFAELESRNTLVVNGNNLIYHKSKVLFIISIAITIIVFFINIYAGIGVLIATIYLEFFKKNDGILKLKYNCPKCNHLHSNVLRNEEIAEQRKNGFIKAKCLSCSHVFQLNVEEDVLKKFE</sequence>
<evidence type="ECO:0000313" key="3">
    <source>
        <dbReference type="EMBL" id="MFC0476834.1"/>
    </source>
</evidence>
<evidence type="ECO:0000256" key="2">
    <source>
        <dbReference type="SAM" id="Phobius"/>
    </source>
</evidence>
<gene>
    <name evidence="3" type="ORF">ACFFHF_16650</name>
</gene>
<name>A0ABV6KU84_9BACI</name>
<organism evidence="3 4">
    <name type="scientific">Robertmurraya beringensis</name>
    <dbReference type="NCBI Taxonomy" id="641660"/>
    <lineage>
        <taxon>Bacteria</taxon>
        <taxon>Bacillati</taxon>
        <taxon>Bacillota</taxon>
        <taxon>Bacilli</taxon>
        <taxon>Bacillales</taxon>
        <taxon>Bacillaceae</taxon>
        <taxon>Robertmurraya</taxon>
    </lineage>
</organism>
<accession>A0ABV6KU84</accession>
<comment type="caution">
    <text evidence="3">The sequence shown here is derived from an EMBL/GenBank/DDBJ whole genome shotgun (WGS) entry which is preliminary data.</text>
</comment>
<feature type="coiled-coil region" evidence="1">
    <location>
        <begin position="5"/>
        <end position="32"/>
    </location>
</feature>
<keyword evidence="2" id="KW-0812">Transmembrane</keyword>